<dbReference type="Pfam" id="PF01081">
    <property type="entry name" value="Aldolase"/>
    <property type="match status" value="1"/>
</dbReference>
<dbReference type="OrthoDB" id="7204076at2"/>
<comment type="similarity">
    <text evidence="2">Belongs to the KHG/KDPG aldolase family.</text>
</comment>
<dbReference type="SUPFAM" id="SSF51569">
    <property type="entry name" value="Aldolase"/>
    <property type="match status" value="1"/>
</dbReference>
<dbReference type="AlphaFoldDB" id="A0A084UCM1"/>
<comment type="caution">
    <text evidence="6">The sequence shown here is derived from an EMBL/GenBank/DDBJ whole genome shotgun (WGS) entry which is preliminary data.</text>
</comment>
<dbReference type="CDD" id="cd00452">
    <property type="entry name" value="KDPG_aldolase"/>
    <property type="match status" value="1"/>
</dbReference>
<name>A0A084UCM1_9HYPH</name>
<comment type="pathway">
    <text evidence="1">Carbohydrate acid metabolism.</text>
</comment>
<evidence type="ECO:0000256" key="5">
    <source>
        <dbReference type="ARBA" id="ARBA00023277"/>
    </source>
</evidence>
<reference evidence="6 7" key="1">
    <citation type="submission" date="2014-05" db="EMBL/GenBank/DDBJ databases">
        <title>Draft Genome Sequence of Nitratireductor basaltis Strain UMTGB225, A Marine Bacterium Isolated from Green Barrel Tunicate.</title>
        <authorList>
            <person name="Gan H.Y."/>
        </authorList>
    </citation>
    <scope>NUCLEOTIDE SEQUENCE [LARGE SCALE GENOMIC DNA]</scope>
    <source>
        <strain evidence="6 7">UMTGB225</strain>
    </source>
</reference>
<dbReference type="Gene3D" id="3.20.20.70">
    <property type="entry name" value="Aldolase class I"/>
    <property type="match status" value="1"/>
</dbReference>
<dbReference type="STRING" id="472175.EL18_01746"/>
<dbReference type="RefSeq" id="WP_036481855.1">
    <property type="nucleotide sequence ID" value="NZ_JMQM01000001.1"/>
</dbReference>
<organism evidence="6 7">
    <name type="scientific">Nitratireductor basaltis</name>
    <dbReference type="NCBI Taxonomy" id="472175"/>
    <lineage>
        <taxon>Bacteria</taxon>
        <taxon>Pseudomonadati</taxon>
        <taxon>Pseudomonadota</taxon>
        <taxon>Alphaproteobacteria</taxon>
        <taxon>Hyphomicrobiales</taxon>
        <taxon>Phyllobacteriaceae</taxon>
        <taxon>Nitratireductor</taxon>
    </lineage>
</organism>
<dbReference type="PANTHER" id="PTHR30246">
    <property type="entry name" value="2-KETO-3-DEOXY-6-PHOSPHOGLUCONATE ALDOLASE"/>
    <property type="match status" value="1"/>
</dbReference>
<evidence type="ECO:0000313" key="6">
    <source>
        <dbReference type="EMBL" id="KFB10707.1"/>
    </source>
</evidence>
<protein>
    <submittedName>
        <fullName evidence="6">2-keto-3-deoxy-6-phosphogluconate aldolase</fullName>
    </submittedName>
</protein>
<dbReference type="EMBL" id="JMQM01000001">
    <property type="protein sequence ID" value="KFB10707.1"/>
    <property type="molecule type" value="Genomic_DNA"/>
</dbReference>
<gene>
    <name evidence="6" type="ORF">EL18_01746</name>
</gene>
<keyword evidence="4" id="KW-0456">Lyase</keyword>
<dbReference type="PROSITE" id="PS00160">
    <property type="entry name" value="ALDOLASE_KDPG_KHG_2"/>
    <property type="match status" value="1"/>
</dbReference>
<dbReference type="PATRIC" id="fig|472175.3.peg.1754"/>
<evidence type="ECO:0000256" key="4">
    <source>
        <dbReference type="ARBA" id="ARBA00023239"/>
    </source>
</evidence>
<dbReference type="Proteomes" id="UP000053675">
    <property type="component" value="Unassembled WGS sequence"/>
</dbReference>
<evidence type="ECO:0000313" key="7">
    <source>
        <dbReference type="Proteomes" id="UP000053675"/>
    </source>
</evidence>
<dbReference type="GO" id="GO:0016829">
    <property type="term" value="F:lyase activity"/>
    <property type="evidence" value="ECO:0007669"/>
    <property type="project" value="UniProtKB-KW"/>
</dbReference>
<proteinExistence type="inferred from homology"/>
<keyword evidence="5" id="KW-0119">Carbohydrate metabolism</keyword>
<dbReference type="InterPro" id="IPR013785">
    <property type="entry name" value="Aldolase_TIM"/>
</dbReference>
<dbReference type="PANTHER" id="PTHR30246:SF1">
    <property type="entry name" value="2-DEHYDRO-3-DEOXY-6-PHOSPHOGALACTONATE ALDOLASE-RELATED"/>
    <property type="match status" value="1"/>
</dbReference>
<evidence type="ECO:0000256" key="2">
    <source>
        <dbReference type="ARBA" id="ARBA00006906"/>
    </source>
</evidence>
<dbReference type="InterPro" id="IPR031338">
    <property type="entry name" value="KDPG/KHG_AS_2"/>
</dbReference>
<evidence type="ECO:0000256" key="1">
    <source>
        <dbReference type="ARBA" id="ARBA00004761"/>
    </source>
</evidence>
<evidence type="ECO:0000256" key="3">
    <source>
        <dbReference type="ARBA" id="ARBA00011233"/>
    </source>
</evidence>
<dbReference type="InterPro" id="IPR000887">
    <property type="entry name" value="Aldlse_KDPG_KHG"/>
</dbReference>
<sequence length="212" mass="21802">MSSQTVTWPKLKRDLVGILRGVKPDEVGGIVDELLEAGFEAIEVPLNSPDPLKSIEIAARRAPKGVLIGAGTVLTVEDVNAVHDAGGSIVVSPNTEPDVIRQTVAKGMVSMPGVFSPTDALAAARAGATCLKFFPAGILGASGIKAMSAVLPKDLPIGAVGGVSEKNFAEYAKVGIRTFGLGSSLYSEGASAAEVRQRADAAVKVYDEVFGV</sequence>
<accession>A0A084UCM1</accession>
<comment type="subunit">
    <text evidence="3">Homotrimer.</text>
</comment>
<dbReference type="NCBIfam" id="NF006600">
    <property type="entry name" value="PRK09140.1"/>
    <property type="match status" value="1"/>
</dbReference>
<dbReference type="eggNOG" id="COG0800">
    <property type="taxonomic scope" value="Bacteria"/>
</dbReference>
<keyword evidence="7" id="KW-1185">Reference proteome</keyword>